<evidence type="ECO:0000313" key="4">
    <source>
        <dbReference type="Proteomes" id="UP000215005"/>
    </source>
</evidence>
<feature type="compositionally biased region" description="Polar residues" evidence="1">
    <location>
        <begin position="1"/>
        <end position="14"/>
    </location>
</feature>
<dbReference type="EMBL" id="CP022753">
    <property type="protein sequence ID" value="ASU82748.1"/>
    <property type="molecule type" value="Genomic_DNA"/>
</dbReference>
<reference evidence="3 4" key="1">
    <citation type="submission" date="2017-08" db="EMBL/GenBank/DDBJ databases">
        <title>The complete genome sequence of Nocardiopsis gilva YIM 90087.</title>
        <authorList>
            <person name="Yin M."/>
            <person name="Tang S."/>
        </authorList>
    </citation>
    <scope>NUCLEOTIDE SEQUENCE [LARGE SCALE GENOMIC DNA]</scope>
    <source>
        <strain evidence="3 4">YIM 90087</strain>
    </source>
</reference>
<dbReference type="Proteomes" id="UP000215005">
    <property type="component" value="Chromosome"/>
</dbReference>
<dbReference type="AlphaFoldDB" id="A0A223S3Q6"/>
<dbReference type="InterPro" id="IPR010982">
    <property type="entry name" value="Lambda_DNA-bd_dom_sf"/>
</dbReference>
<sequence>MPSSHGTTPTTGQGSPRRPRGGVVSGYVLRLIREQLDLPQDGLAEQLRVSADTVAGWETGRRPLTAVPVGQMLVHRHRLLRLGAQPALLAALDKAMEADVLLTSVIEDDGDADASPLGAWVMQRDLVELLAWPLTGDTPEALREVPQPRKARRGPAAPSPQLPAPERTHLFSQLRRTAETATAPGTFLLRRQALYLAGYDHAPDASAWLAEQQRRRAPDDWLSRWLAARSVASVATRFGDRDRLAHFVGAELLDDDRGEAANLEYWAYWVGEIQQIELSDDFMATGRTGAWEGRKLFRHLLARLAPAHGYLDLYVHTMRSLLAARLDLLRATAGGAEALRERVAVLLDDGHTSAQARRELDAILYAIRLSQA</sequence>
<dbReference type="KEGG" id="ngv:CDO52_08090"/>
<proteinExistence type="predicted"/>
<evidence type="ECO:0000256" key="1">
    <source>
        <dbReference type="SAM" id="MobiDB-lite"/>
    </source>
</evidence>
<name>A0A223S3Q6_9ACTN</name>
<protein>
    <submittedName>
        <fullName evidence="3">Transcriptional regulator</fullName>
    </submittedName>
</protein>
<dbReference type="CDD" id="cd00093">
    <property type="entry name" value="HTH_XRE"/>
    <property type="match status" value="1"/>
</dbReference>
<gene>
    <name evidence="3" type="ORF">CDO52_08090</name>
</gene>
<dbReference type="Gene3D" id="1.10.260.40">
    <property type="entry name" value="lambda repressor-like DNA-binding domains"/>
    <property type="match status" value="1"/>
</dbReference>
<accession>A0A223S3Q6</accession>
<dbReference type="GO" id="GO:0003677">
    <property type="term" value="F:DNA binding"/>
    <property type="evidence" value="ECO:0007669"/>
    <property type="project" value="InterPro"/>
</dbReference>
<dbReference type="PROSITE" id="PS50943">
    <property type="entry name" value="HTH_CROC1"/>
    <property type="match status" value="1"/>
</dbReference>
<keyword evidence="4" id="KW-1185">Reference proteome</keyword>
<evidence type="ECO:0000313" key="3">
    <source>
        <dbReference type="EMBL" id="ASU82748.1"/>
    </source>
</evidence>
<dbReference type="OrthoDB" id="4509586at2"/>
<dbReference type="SUPFAM" id="SSF47413">
    <property type="entry name" value="lambda repressor-like DNA-binding domains"/>
    <property type="match status" value="1"/>
</dbReference>
<dbReference type="RefSeq" id="WP_017617294.1">
    <property type="nucleotide sequence ID" value="NZ_ANBG01000066.1"/>
</dbReference>
<feature type="domain" description="HTH cro/C1-type" evidence="2">
    <location>
        <begin position="29"/>
        <end position="62"/>
    </location>
</feature>
<dbReference type="InterPro" id="IPR001387">
    <property type="entry name" value="Cro/C1-type_HTH"/>
</dbReference>
<feature type="region of interest" description="Disordered" evidence="1">
    <location>
        <begin position="1"/>
        <end position="22"/>
    </location>
</feature>
<organism evidence="3 4">
    <name type="scientific">Nocardiopsis gilva YIM 90087</name>
    <dbReference type="NCBI Taxonomy" id="1235441"/>
    <lineage>
        <taxon>Bacteria</taxon>
        <taxon>Bacillati</taxon>
        <taxon>Actinomycetota</taxon>
        <taxon>Actinomycetes</taxon>
        <taxon>Streptosporangiales</taxon>
        <taxon>Nocardiopsidaceae</taxon>
        <taxon>Nocardiopsis</taxon>
    </lineage>
</organism>
<evidence type="ECO:0000259" key="2">
    <source>
        <dbReference type="PROSITE" id="PS50943"/>
    </source>
</evidence>
<feature type="region of interest" description="Disordered" evidence="1">
    <location>
        <begin position="139"/>
        <end position="166"/>
    </location>
</feature>